<protein>
    <submittedName>
        <fullName evidence="1">Uncharacterized protein</fullName>
    </submittedName>
</protein>
<sequence length="61" mass="6819">MDYHVWLASVITPIIGRRIGHPKPALEMGREIRTTRIMAKIDQVVGVLNVYCGARLATDKS</sequence>
<dbReference type="EMBL" id="OANU01000192">
    <property type="protein sequence ID" value="SNX50975.1"/>
    <property type="molecule type" value="Genomic_DNA"/>
</dbReference>
<name>A0A240ERI4_9VIBR</name>
<organism evidence="1 2">
    <name type="scientific">Vibrio thalassae</name>
    <dbReference type="NCBI Taxonomy" id="1243014"/>
    <lineage>
        <taxon>Bacteria</taxon>
        <taxon>Pseudomonadati</taxon>
        <taxon>Pseudomonadota</taxon>
        <taxon>Gammaproteobacteria</taxon>
        <taxon>Vibrionales</taxon>
        <taxon>Vibrionaceae</taxon>
        <taxon>Vibrio</taxon>
    </lineage>
</organism>
<evidence type="ECO:0000313" key="2">
    <source>
        <dbReference type="Proteomes" id="UP000219336"/>
    </source>
</evidence>
<dbReference type="AlphaFoldDB" id="A0A240ERI4"/>
<reference evidence="2" key="1">
    <citation type="submission" date="2016-06" db="EMBL/GenBank/DDBJ databases">
        <authorList>
            <person name="Rodrigo-Torres L."/>
            <person name="Arahal R.D."/>
            <person name="Lucena T."/>
        </authorList>
    </citation>
    <scope>NUCLEOTIDE SEQUENCE [LARGE SCALE GENOMIC DNA]</scope>
    <source>
        <strain evidence="2">CECT8203</strain>
    </source>
</reference>
<evidence type="ECO:0000313" key="1">
    <source>
        <dbReference type="EMBL" id="SNX50975.1"/>
    </source>
</evidence>
<accession>A0A240ERI4</accession>
<gene>
    <name evidence="1" type="ORF">VTH8203_04652</name>
</gene>
<proteinExistence type="predicted"/>
<dbReference type="Proteomes" id="UP000219336">
    <property type="component" value="Unassembled WGS sequence"/>
</dbReference>
<dbReference type="OrthoDB" id="9804822at2"/>
<dbReference type="RefSeq" id="WP_096995814.1">
    <property type="nucleotide sequence ID" value="NZ_JBHSII010000001.1"/>
</dbReference>
<keyword evidence="2" id="KW-1185">Reference proteome</keyword>